<evidence type="ECO:0000313" key="2">
    <source>
        <dbReference type="EMBL" id="CAD7651588.1"/>
    </source>
</evidence>
<evidence type="ECO:0000256" key="1">
    <source>
        <dbReference type="SAM" id="SignalP"/>
    </source>
</evidence>
<dbReference type="EMBL" id="CAJPVJ010004758">
    <property type="protein sequence ID" value="CAG2168891.1"/>
    <property type="molecule type" value="Genomic_DNA"/>
</dbReference>
<feature type="signal peptide" evidence="1">
    <location>
        <begin position="1"/>
        <end position="19"/>
    </location>
</feature>
<dbReference type="InterPro" id="IPR053741">
    <property type="entry name" value="Ser_Fungal_Prot_Inhib_sf"/>
</dbReference>
<dbReference type="Gene3D" id="2.10.80.20">
    <property type="match status" value="1"/>
</dbReference>
<proteinExistence type="predicted"/>
<accession>A0A7R9M1Z4</accession>
<dbReference type="OrthoDB" id="6503369at2759"/>
<dbReference type="Proteomes" id="UP000728032">
    <property type="component" value="Unassembled WGS sequence"/>
</dbReference>
<protein>
    <submittedName>
        <fullName evidence="2">Uncharacterized protein</fullName>
    </submittedName>
</protein>
<name>A0A7R9M1Z4_9ACAR</name>
<sequence length="101" mass="10791">MHLNLQIIVLMAIFGTIYGIVCPTDYCQKVDCANSVTQTSCENQNGIYTAHGTFCGCCPTCLTKLEEGQSCRVLALRGVPPKVQCAPGLKCDTTSGVCVKI</sequence>
<dbReference type="GO" id="GO:0030414">
    <property type="term" value="F:peptidase inhibitor activity"/>
    <property type="evidence" value="ECO:0007669"/>
    <property type="project" value="InterPro"/>
</dbReference>
<gene>
    <name evidence="2" type="ORF">ONB1V03_LOCUS8375</name>
</gene>
<organism evidence="2">
    <name type="scientific">Oppiella nova</name>
    <dbReference type="NCBI Taxonomy" id="334625"/>
    <lineage>
        <taxon>Eukaryota</taxon>
        <taxon>Metazoa</taxon>
        <taxon>Ecdysozoa</taxon>
        <taxon>Arthropoda</taxon>
        <taxon>Chelicerata</taxon>
        <taxon>Arachnida</taxon>
        <taxon>Acari</taxon>
        <taxon>Acariformes</taxon>
        <taxon>Sarcoptiformes</taxon>
        <taxon>Oribatida</taxon>
        <taxon>Brachypylina</taxon>
        <taxon>Oppioidea</taxon>
        <taxon>Oppiidae</taxon>
        <taxon>Oppiella</taxon>
    </lineage>
</organism>
<dbReference type="EMBL" id="OC919583">
    <property type="protein sequence ID" value="CAD7651588.1"/>
    <property type="molecule type" value="Genomic_DNA"/>
</dbReference>
<dbReference type="InterPro" id="IPR021066">
    <property type="entry name" value="FPI1"/>
</dbReference>
<feature type="chain" id="PRO_5036211368" evidence="1">
    <location>
        <begin position="20"/>
        <end position="101"/>
    </location>
</feature>
<dbReference type="Pfam" id="PF12190">
    <property type="entry name" value="amfpi-1"/>
    <property type="match status" value="1"/>
</dbReference>
<evidence type="ECO:0000313" key="3">
    <source>
        <dbReference type="Proteomes" id="UP000728032"/>
    </source>
</evidence>
<dbReference type="AlphaFoldDB" id="A0A7R9M1Z4"/>
<keyword evidence="1" id="KW-0732">Signal</keyword>
<reference evidence="2" key="1">
    <citation type="submission" date="2020-11" db="EMBL/GenBank/DDBJ databases">
        <authorList>
            <person name="Tran Van P."/>
        </authorList>
    </citation>
    <scope>NUCLEOTIDE SEQUENCE</scope>
</reference>
<keyword evidence="3" id="KW-1185">Reference proteome</keyword>